<dbReference type="Gene3D" id="3.90.70.10">
    <property type="entry name" value="Cysteine proteinases"/>
    <property type="match status" value="1"/>
</dbReference>
<sequence length="914" mass="101130">MEIMGVNLSREPDWHCEKCTLINPGKNGTCQACGLRKQTTVSWICKACASRNPQALVLCNNCGSEKCIGSAVLPDVNTSNSKQWTCSQCTLTNPWRSNTCSACGLVVNDREKEVTSKESSSNRKLYPDLNLELYPEIAQQSSEVLKCPNCQSLLYDNVGLCCTVCHSPCPEEGFKPRPFPESSKPRESKELDNQKWSCPSCTFENKASNSVCEVCRSSRVVEPKPSTSGEITDSSGSSTGNSGWPCPSCTLVNPPTTKVCSACNTNRDGKSVRQNSPSSSGPAANPARTMQRQRSVPVESRRKRDEKQAKEQWIDIVKYCKISNIQFVDDSFPPAEKSLYLQPRFSEHPRVTNWLRPQQIQSFRGGGRRVSSIPLAVFRNPRPDDIMQGVLGDCWFLSALAVLAERPELLEKIVITREINNEGAYQVRLCKDGKWTVILVDDLIPCDRHGQPVYSQARRQQLWVPLIEKAMAKLHGCYQALTAGRCIEGLATLTGAPCESFMLHEPPNPTSDTEPIDKDMIWAQLLSCRSAGFLMGASCGGDTQPQEEPVFASVGLQTHHAYSVLDVKDVHGIRLVRLRNPWGRFSWTGDWSDASPLWTPELRFELMAHGSEEGVFWMSLEDFMKYFDSVDVCKIREGWAEARANGCFPAFAGSPAKIVLVNVFETTELDLCLFQEGVRGKAEGAKSLLDLSFIVCRTSPGTSSPKPHSLVFHSKRQVKANVSCNAILEEGSYMIVCSAFNHWQPFGARRSEVDEERLPNYILAVYSSRGVLIDPLPMPDFCLADTLLLLATTKGKRHEGIPGVTCYYMAQGIAGLIVVAENRRPDHHLLVDCDCSESFNVVSSRGVLTTTDCVPPLHKQVLVLLTQLEGTEGFAVSHKLSFRILSDNGFGAYGAHHTPQLTSELFGLHSARPL</sequence>
<feature type="active site" evidence="8">
    <location>
        <position position="580"/>
    </location>
</feature>
<evidence type="ECO:0000256" key="6">
    <source>
        <dbReference type="ARBA" id="ARBA00022807"/>
    </source>
</evidence>
<gene>
    <name evidence="13" type="ORF">PEVE_00034064</name>
</gene>
<keyword evidence="6 8" id="KW-0788">Thiol protease</keyword>
<evidence type="ECO:0000256" key="2">
    <source>
        <dbReference type="ARBA" id="ARBA00022670"/>
    </source>
</evidence>
<dbReference type="PROSITE" id="PS50199">
    <property type="entry name" value="ZF_RANBP2_2"/>
    <property type="match status" value="4"/>
</dbReference>
<dbReference type="InterPro" id="IPR000169">
    <property type="entry name" value="Pept_cys_AS"/>
</dbReference>
<keyword evidence="7" id="KW-0862">Zinc</keyword>
<dbReference type="SMART" id="SM00547">
    <property type="entry name" value="ZnF_RBZ"/>
    <property type="match status" value="5"/>
</dbReference>
<evidence type="ECO:0000256" key="1">
    <source>
        <dbReference type="ARBA" id="ARBA00007623"/>
    </source>
</evidence>
<dbReference type="PROSITE" id="PS00139">
    <property type="entry name" value="THIOL_PROTEASE_CYS"/>
    <property type="match status" value="1"/>
</dbReference>
<name>A0ABN8MJR8_9CNID</name>
<dbReference type="InterPro" id="IPR001300">
    <property type="entry name" value="Peptidase_C2_calpain_cat"/>
</dbReference>
<feature type="compositionally biased region" description="Low complexity" evidence="10">
    <location>
        <begin position="234"/>
        <end position="243"/>
    </location>
</feature>
<feature type="domain" description="RanBP2-type" evidence="11">
    <location>
        <begin position="238"/>
        <end position="269"/>
    </location>
</feature>
<dbReference type="PANTHER" id="PTHR10183">
    <property type="entry name" value="CALPAIN"/>
    <property type="match status" value="1"/>
</dbReference>
<evidence type="ECO:0000256" key="3">
    <source>
        <dbReference type="ARBA" id="ARBA00022723"/>
    </source>
</evidence>
<keyword evidence="2 8" id="KW-0645">Protease</keyword>
<dbReference type="SUPFAM" id="SSF90209">
    <property type="entry name" value="Ran binding protein zinc finger-like"/>
    <property type="match status" value="2"/>
</dbReference>
<feature type="domain" description="Calpain catalytic" evidence="12">
    <location>
        <begin position="326"/>
        <end position="636"/>
    </location>
</feature>
<feature type="region of interest" description="Disordered" evidence="10">
    <location>
        <begin position="267"/>
        <end position="307"/>
    </location>
</feature>
<dbReference type="Proteomes" id="UP001159427">
    <property type="component" value="Unassembled WGS sequence"/>
</dbReference>
<comment type="caution">
    <text evidence="13">The sequence shown here is derived from an EMBL/GenBank/DDBJ whole genome shotgun (WGS) entry which is preliminary data.</text>
</comment>
<proteinExistence type="inferred from homology"/>
<feature type="region of interest" description="Disordered" evidence="10">
    <location>
        <begin position="222"/>
        <end position="243"/>
    </location>
</feature>
<evidence type="ECO:0000259" key="12">
    <source>
        <dbReference type="PROSITE" id="PS50203"/>
    </source>
</evidence>
<dbReference type="SMART" id="SM00230">
    <property type="entry name" value="CysPc"/>
    <property type="match status" value="1"/>
</dbReference>
<comment type="similarity">
    <text evidence="1">Belongs to the peptidase C2 family.</text>
</comment>
<evidence type="ECO:0000313" key="13">
    <source>
        <dbReference type="EMBL" id="CAH3028424.1"/>
    </source>
</evidence>
<dbReference type="InterPro" id="IPR001876">
    <property type="entry name" value="Znf_RanBP2"/>
</dbReference>
<dbReference type="Pfam" id="PF00641">
    <property type="entry name" value="Zn_ribbon_RanBP"/>
    <property type="match status" value="3"/>
</dbReference>
<accession>A0ABN8MJR8</accession>
<dbReference type="Gene3D" id="4.10.1060.10">
    <property type="entry name" value="Zinc finger, RanBP2-type"/>
    <property type="match status" value="1"/>
</dbReference>
<dbReference type="CDD" id="cd00044">
    <property type="entry name" value="CysPc"/>
    <property type="match status" value="1"/>
</dbReference>
<evidence type="ECO:0000256" key="8">
    <source>
        <dbReference type="PROSITE-ProRule" id="PRU00239"/>
    </source>
</evidence>
<dbReference type="EMBL" id="CALNXI010000510">
    <property type="protein sequence ID" value="CAH3028424.1"/>
    <property type="molecule type" value="Genomic_DNA"/>
</dbReference>
<evidence type="ECO:0000256" key="7">
    <source>
        <dbReference type="ARBA" id="ARBA00022833"/>
    </source>
</evidence>
<feature type="domain" description="RanBP2-type" evidence="11">
    <location>
        <begin position="80"/>
        <end position="104"/>
    </location>
</feature>
<evidence type="ECO:0008006" key="15">
    <source>
        <dbReference type="Google" id="ProtNLM"/>
    </source>
</evidence>
<feature type="active site" evidence="8">
    <location>
        <position position="560"/>
    </location>
</feature>
<dbReference type="SUPFAM" id="SSF54001">
    <property type="entry name" value="Cysteine proteinases"/>
    <property type="match status" value="1"/>
</dbReference>
<organism evidence="13 14">
    <name type="scientific">Porites evermanni</name>
    <dbReference type="NCBI Taxonomy" id="104178"/>
    <lineage>
        <taxon>Eukaryota</taxon>
        <taxon>Metazoa</taxon>
        <taxon>Cnidaria</taxon>
        <taxon>Anthozoa</taxon>
        <taxon>Hexacorallia</taxon>
        <taxon>Scleractinia</taxon>
        <taxon>Fungiina</taxon>
        <taxon>Poritidae</taxon>
        <taxon>Porites</taxon>
    </lineage>
</organism>
<keyword evidence="5 8" id="KW-0378">Hydrolase</keyword>
<reference evidence="13 14" key="1">
    <citation type="submission" date="2022-05" db="EMBL/GenBank/DDBJ databases">
        <authorList>
            <consortium name="Genoscope - CEA"/>
            <person name="William W."/>
        </authorList>
    </citation>
    <scope>NUCLEOTIDE SEQUENCE [LARGE SCALE GENOMIC DNA]</scope>
</reference>
<evidence type="ECO:0000313" key="14">
    <source>
        <dbReference type="Proteomes" id="UP001159427"/>
    </source>
</evidence>
<evidence type="ECO:0000256" key="10">
    <source>
        <dbReference type="SAM" id="MobiDB-lite"/>
    </source>
</evidence>
<dbReference type="InterPro" id="IPR036443">
    <property type="entry name" value="Znf_RanBP2_sf"/>
</dbReference>
<dbReference type="InterPro" id="IPR022684">
    <property type="entry name" value="Calpain_cysteine_protease"/>
</dbReference>
<evidence type="ECO:0000256" key="4">
    <source>
        <dbReference type="ARBA" id="ARBA00022771"/>
    </source>
</evidence>
<dbReference type="Gene3D" id="2.30.30.380">
    <property type="entry name" value="Zn-finger domain of Sec23/24"/>
    <property type="match status" value="1"/>
</dbReference>
<feature type="domain" description="RanBP2-type" evidence="11">
    <location>
        <begin position="192"/>
        <end position="221"/>
    </location>
</feature>
<keyword evidence="4 9" id="KW-0863">Zinc-finger</keyword>
<keyword evidence="14" id="KW-1185">Reference proteome</keyword>
<keyword evidence="3" id="KW-0479">Metal-binding</keyword>
<protein>
    <recommendedName>
        <fullName evidence="15">Calpain 15</fullName>
    </recommendedName>
</protein>
<dbReference type="PROSITE" id="PS01358">
    <property type="entry name" value="ZF_RANBP2_1"/>
    <property type="match status" value="5"/>
</dbReference>
<feature type="compositionally biased region" description="Low complexity" evidence="10">
    <location>
        <begin position="275"/>
        <end position="287"/>
    </location>
</feature>
<dbReference type="Pfam" id="PF00648">
    <property type="entry name" value="Peptidase_C2"/>
    <property type="match status" value="1"/>
</dbReference>
<feature type="domain" description="RanBP2-type" evidence="11">
    <location>
        <begin position="10"/>
        <end position="39"/>
    </location>
</feature>
<dbReference type="PROSITE" id="PS50203">
    <property type="entry name" value="CALPAIN_CAT"/>
    <property type="match status" value="1"/>
</dbReference>
<evidence type="ECO:0000259" key="11">
    <source>
        <dbReference type="PROSITE" id="PS50199"/>
    </source>
</evidence>
<dbReference type="PRINTS" id="PR00704">
    <property type="entry name" value="CALPAIN"/>
</dbReference>
<evidence type="ECO:0000256" key="9">
    <source>
        <dbReference type="PROSITE-ProRule" id="PRU00322"/>
    </source>
</evidence>
<feature type="active site" evidence="8">
    <location>
        <position position="394"/>
    </location>
</feature>
<dbReference type="InterPro" id="IPR038765">
    <property type="entry name" value="Papain-like_cys_pep_sf"/>
</dbReference>
<dbReference type="PANTHER" id="PTHR10183:SF382">
    <property type="entry name" value="CALPAIN-15"/>
    <property type="match status" value="1"/>
</dbReference>
<evidence type="ECO:0000256" key="5">
    <source>
        <dbReference type="ARBA" id="ARBA00022801"/>
    </source>
</evidence>